<dbReference type="InterPro" id="IPR035940">
    <property type="entry name" value="CAP_sf"/>
</dbReference>
<dbReference type="AlphaFoldDB" id="A0A922ILC4"/>
<evidence type="ECO:0000313" key="3">
    <source>
        <dbReference type="EMBL" id="KAH9581222.1"/>
    </source>
</evidence>
<protein>
    <submittedName>
        <fullName evidence="3">GLIPR1-like protein 1</fullName>
    </submittedName>
</protein>
<dbReference type="RefSeq" id="XP_051065377.1">
    <property type="nucleotide sequence ID" value="XM_051216767.1"/>
</dbReference>
<dbReference type="SUPFAM" id="SSF55797">
    <property type="entry name" value="PR-1-like"/>
    <property type="match status" value="1"/>
</dbReference>
<dbReference type="InterPro" id="IPR014044">
    <property type="entry name" value="CAP_dom"/>
</dbReference>
<reference evidence="3" key="1">
    <citation type="journal article" date="2012" name="Nat. Genet.">
        <title>Whole-genome sequence of Schistosoma haematobium.</title>
        <authorList>
            <person name="Young N.D."/>
            <person name="Jex A.R."/>
            <person name="Li B."/>
            <person name="Liu S."/>
            <person name="Yang L."/>
            <person name="Xiong Z."/>
            <person name="Li Y."/>
            <person name="Cantacessi C."/>
            <person name="Hall R.S."/>
            <person name="Xu X."/>
            <person name="Chen F."/>
            <person name="Wu X."/>
            <person name="Zerlotini A."/>
            <person name="Oliveira G."/>
            <person name="Hofmann A."/>
            <person name="Zhang G."/>
            <person name="Fang X."/>
            <person name="Kang Y."/>
            <person name="Campbell B.E."/>
            <person name="Loukas A."/>
            <person name="Ranganathan S."/>
            <person name="Rollinson D."/>
            <person name="Rinaldi G."/>
            <person name="Brindley P.J."/>
            <person name="Yang H."/>
            <person name="Wang J."/>
            <person name="Wang J."/>
            <person name="Gasser R.B."/>
        </authorList>
    </citation>
    <scope>NUCLEOTIDE SEQUENCE</scope>
</reference>
<reference evidence="3" key="4">
    <citation type="journal article" date="2022" name="PLoS Pathog.">
        <title>Chromosome-level genome of Schistosoma haematobium underpins genome-wide explorations of molecular variation.</title>
        <authorList>
            <person name="Stroehlein A.J."/>
            <person name="Korhonen P.K."/>
            <person name="Lee V.V."/>
            <person name="Ralph S.A."/>
            <person name="Mentink-Kane M."/>
            <person name="You H."/>
            <person name="McManus D.P."/>
            <person name="Tchuente L.T."/>
            <person name="Stothard J.R."/>
            <person name="Kaur P."/>
            <person name="Dudchenko O."/>
            <person name="Aiden E.L."/>
            <person name="Yang B."/>
            <person name="Yang H."/>
            <person name="Emery A.M."/>
            <person name="Webster B.L."/>
            <person name="Brindley P.J."/>
            <person name="Rollinson D."/>
            <person name="Chang B.C.H."/>
            <person name="Gasser R.B."/>
            <person name="Young N.D."/>
        </authorList>
    </citation>
    <scope>NUCLEOTIDE SEQUENCE</scope>
</reference>
<dbReference type="InterPro" id="IPR001283">
    <property type="entry name" value="CRISP-related"/>
</dbReference>
<gene>
    <name evidence="3" type="primary">GLIPR1L1_3</name>
    <name evidence="3" type="ORF">MS3_00008425</name>
</gene>
<proteinExistence type="predicted"/>
<organism evidence="3 4">
    <name type="scientific">Schistosoma haematobium</name>
    <name type="common">Blood fluke</name>
    <dbReference type="NCBI Taxonomy" id="6185"/>
    <lineage>
        <taxon>Eukaryota</taxon>
        <taxon>Metazoa</taxon>
        <taxon>Spiralia</taxon>
        <taxon>Lophotrochozoa</taxon>
        <taxon>Platyhelminthes</taxon>
        <taxon>Trematoda</taxon>
        <taxon>Digenea</taxon>
        <taxon>Strigeidida</taxon>
        <taxon>Schistosomatoidea</taxon>
        <taxon>Schistosomatidae</taxon>
        <taxon>Schistosoma</taxon>
    </lineage>
</organism>
<comment type="caution">
    <text evidence="3">The sequence shown here is derived from an EMBL/GenBank/DDBJ whole genome shotgun (WGS) entry which is preliminary data.</text>
</comment>
<sequence length="276" mass="31940">MSILLLLLLLIYIKVNIVFSQPNDPQLQKLLQYHNDLRRNLTECKFEGQPPAKYLPDLKWDNELASKAKDLANECYFHHNDVNLPHKWEYVGQNIAGYQTIEQAFDAWKDEYKEYNYYSMSCYGVCGHYTQLVWQNTTHVGCGITNCTGNYGFPYGLSVVCNYGPGGNYEGRYPYEAKSQDECYAVTTRLLNLLDVQLLLNVRKLLDVQLLLNVLELLDVLKLLDVQLLLNVLKLLDVLEPYQLVNQTYQNKYQNQTGLHLSVHGVDLPIQICYKE</sequence>
<feature type="signal peptide" evidence="1">
    <location>
        <begin position="1"/>
        <end position="20"/>
    </location>
</feature>
<keyword evidence="1" id="KW-0732">Signal</keyword>
<dbReference type="SMART" id="SM00198">
    <property type="entry name" value="SCP"/>
    <property type="match status" value="1"/>
</dbReference>
<dbReference type="KEGG" id="shx:MS3_00008425"/>
<dbReference type="CTD" id="75577810"/>
<reference evidence="3" key="2">
    <citation type="journal article" date="2019" name="Gigascience">
        <title>High-quality Schistosoma haematobium genome achieved by single-molecule and long-range sequencing.</title>
        <authorList>
            <person name="Stroehlein A.J."/>
            <person name="Korhonen P.K."/>
            <person name="Chong T.M."/>
            <person name="Lim Y.L."/>
            <person name="Chan K.G."/>
            <person name="Webster B."/>
            <person name="Rollinson D."/>
            <person name="Brindley P.J."/>
            <person name="Gasser R.B."/>
            <person name="Young N.D."/>
        </authorList>
    </citation>
    <scope>NUCLEOTIDE SEQUENCE</scope>
</reference>
<name>A0A922ILC4_SCHHA</name>
<evidence type="ECO:0000313" key="4">
    <source>
        <dbReference type="Proteomes" id="UP000471633"/>
    </source>
</evidence>
<dbReference type="Gene3D" id="3.40.33.10">
    <property type="entry name" value="CAP"/>
    <property type="match status" value="1"/>
</dbReference>
<evidence type="ECO:0000256" key="1">
    <source>
        <dbReference type="SAM" id="SignalP"/>
    </source>
</evidence>
<reference evidence="3" key="3">
    <citation type="submission" date="2021-06" db="EMBL/GenBank/DDBJ databases">
        <title>Chromosome-level genome assembly for S. haematobium.</title>
        <authorList>
            <person name="Stroehlein A.J."/>
        </authorList>
    </citation>
    <scope>NUCLEOTIDE SEQUENCE</scope>
</reference>
<feature type="domain" description="SCP" evidence="2">
    <location>
        <begin position="24"/>
        <end position="171"/>
    </location>
</feature>
<keyword evidence="4" id="KW-1185">Reference proteome</keyword>
<dbReference type="PANTHER" id="PTHR10334">
    <property type="entry name" value="CYSTEINE-RICH SECRETORY PROTEIN-RELATED"/>
    <property type="match status" value="1"/>
</dbReference>
<dbReference type="PRINTS" id="PR00837">
    <property type="entry name" value="V5TPXLIKE"/>
</dbReference>
<accession>A0A922ILC4</accession>
<dbReference type="EMBL" id="AMPZ03000006">
    <property type="protein sequence ID" value="KAH9581222.1"/>
    <property type="molecule type" value="Genomic_DNA"/>
</dbReference>
<dbReference type="GeneID" id="75577810"/>
<dbReference type="Proteomes" id="UP000471633">
    <property type="component" value="Unassembled WGS sequence"/>
</dbReference>
<feature type="chain" id="PRO_5038079220" evidence="1">
    <location>
        <begin position="21"/>
        <end position="276"/>
    </location>
</feature>
<dbReference type="CDD" id="cd05380">
    <property type="entry name" value="CAP_euk"/>
    <property type="match status" value="1"/>
</dbReference>
<dbReference type="PROSITE" id="PS01009">
    <property type="entry name" value="CRISP_1"/>
    <property type="match status" value="1"/>
</dbReference>
<dbReference type="Pfam" id="PF00188">
    <property type="entry name" value="CAP"/>
    <property type="match status" value="1"/>
</dbReference>
<dbReference type="InterPro" id="IPR018244">
    <property type="entry name" value="Allrgn_V5/Tpx1_CS"/>
</dbReference>
<dbReference type="GO" id="GO:0005576">
    <property type="term" value="C:extracellular region"/>
    <property type="evidence" value="ECO:0007669"/>
    <property type="project" value="InterPro"/>
</dbReference>
<evidence type="ECO:0000259" key="2">
    <source>
        <dbReference type="SMART" id="SM00198"/>
    </source>
</evidence>